<accession>A0AAD5W217</accession>
<gene>
    <name evidence="1" type="ORF">NP233_g609</name>
</gene>
<dbReference type="EMBL" id="JANIEX010000017">
    <property type="protein sequence ID" value="KAJ3576179.1"/>
    <property type="molecule type" value="Genomic_DNA"/>
</dbReference>
<reference evidence="1" key="1">
    <citation type="submission" date="2022-07" db="EMBL/GenBank/DDBJ databases">
        <title>Genome Sequence of Leucocoprinus birnbaumii.</title>
        <authorList>
            <person name="Buettner E."/>
        </authorList>
    </citation>
    <scope>NUCLEOTIDE SEQUENCE</scope>
    <source>
        <strain evidence="1">VT141</strain>
    </source>
</reference>
<organism evidence="1 2">
    <name type="scientific">Leucocoprinus birnbaumii</name>
    <dbReference type="NCBI Taxonomy" id="56174"/>
    <lineage>
        <taxon>Eukaryota</taxon>
        <taxon>Fungi</taxon>
        <taxon>Dikarya</taxon>
        <taxon>Basidiomycota</taxon>
        <taxon>Agaricomycotina</taxon>
        <taxon>Agaricomycetes</taxon>
        <taxon>Agaricomycetidae</taxon>
        <taxon>Agaricales</taxon>
        <taxon>Agaricineae</taxon>
        <taxon>Agaricaceae</taxon>
        <taxon>Leucocoprinus</taxon>
    </lineage>
</organism>
<evidence type="ECO:0000313" key="1">
    <source>
        <dbReference type="EMBL" id="KAJ3576179.1"/>
    </source>
</evidence>
<dbReference type="AlphaFoldDB" id="A0AAD5W217"/>
<protein>
    <submittedName>
        <fullName evidence="1">Uncharacterized protein</fullName>
    </submittedName>
</protein>
<sequence length="147" mass="17054">MHLRRTPYSSYHMPPPGPKYFEARRQLWLMPRPDRDRKKARSPESSAYKKLVEILQMPDAVYSDSCWKRGVERAWKGLSKGERLKHRLPLGLAIKVLHASWVRDDTWPAGMRVPETDNEGQDEPISEPVILERIDITQLPSETPSIP</sequence>
<dbReference type="Proteomes" id="UP001213000">
    <property type="component" value="Unassembled WGS sequence"/>
</dbReference>
<proteinExistence type="predicted"/>
<keyword evidence="2" id="KW-1185">Reference proteome</keyword>
<comment type="caution">
    <text evidence="1">The sequence shown here is derived from an EMBL/GenBank/DDBJ whole genome shotgun (WGS) entry which is preliminary data.</text>
</comment>
<name>A0AAD5W217_9AGAR</name>
<evidence type="ECO:0000313" key="2">
    <source>
        <dbReference type="Proteomes" id="UP001213000"/>
    </source>
</evidence>